<dbReference type="InterPro" id="IPR002831">
    <property type="entry name" value="Tscrpt_reg_TrmB_N"/>
</dbReference>
<dbReference type="InterPro" id="IPR036388">
    <property type="entry name" value="WH-like_DNA-bd_sf"/>
</dbReference>
<dbReference type="Pfam" id="PF01978">
    <property type="entry name" value="TrmB"/>
    <property type="match status" value="1"/>
</dbReference>
<dbReference type="Proteomes" id="UP000176339">
    <property type="component" value="Unassembled WGS sequence"/>
</dbReference>
<dbReference type="SUPFAM" id="SSF46785">
    <property type="entry name" value="Winged helix' DNA-binding domain"/>
    <property type="match status" value="1"/>
</dbReference>
<organism evidence="2 3">
    <name type="scientific">Candidatus Doudnabacteria bacterium RIFCSPHIGHO2_01_FULL_49_9</name>
    <dbReference type="NCBI Taxonomy" id="1817827"/>
    <lineage>
        <taxon>Bacteria</taxon>
        <taxon>Candidatus Doudnaibacteriota</taxon>
    </lineage>
</organism>
<evidence type="ECO:0000313" key="3">
    <source>
        <dbReference type="Proteomes" id="UP000176339"/>
    </source>
</evidence>
<reference evidence="2 3" key="1">
    <citation type="journal article" date="2016" name="Nat. Commun.">
        <title>Thousands of microbial genomes shed light on interconnected biogeochemical processes in an aquifer system.</title>
        <authorList>
            <person name="Anantharaman K."/>
            <person name="Brown C.T."/>
            <person name="Hug L.A."/>
            <person name="Sharon I."/>
            <person name="Castelle C.J."/>
            <person name="Probst A.J."/>
            <person name="Thomas B.C."/>
            <person name="Singh A."/>
            <person name="Wilkins M.J."/>
            <person name="Karaoz U."/>
            <person name="Brodie E.L."/>
            <person name="Williams K.H."/>
            <person name="Hubbard S.S."/>
            <person name="Banfield J.F."/>
        </authorList>
    </citation>
    <scope>NUCLEOTIDE SEQUENCE [LARGE SCALE GENOMIC DNA]</scope>
</reference>
<dbReference type="PANTHER" id="PTHR34293">
    <property type="entry name" value="HTH-TYPE TRANSCRIPTIONAL REGULATOR TRMBL2"/>
    <property type="match status" value="1"/>
</dbReference>
<evidence type="ECO:0000313" key="2">
    <source>
        <dbReference type="EMBL" id="OGE84248.1"/>
    </source>
</evidence>
<sequence length="268" mass="30827">MEQQILKKLIDFGLSDKEANIYISLLELEIASVSNIAKHSNINRSSAYVVLESLKKKGLVGVSDDKKIQRYVASSPDILLRSAKESAEKQEKIKEAIESVIPELKSLYKDIKHKPIVKVFEGQEATKEAYYNISLLKTDPNVKEIRVYENPEGYINVLPKDWLDTDYKERMRLGLFMHSIYPKTLESTEVIKRYRAMGSKDELIQIPQNKFASSSKFANLTICGDEVWFDSLKDNYCINIKKQEIADTLRNLFDLGLEAARNLKRKDR</sequence>
<dbReference type="InterPro" id="IPR051797">
    <property type="entry name" value="TrmB-like"/>
</dbReference>
<accession>A0A1F5P2X1</accession>
<evidence type="ECO:0000259" key="1">
    <source>
        <dbReference type="Pfam" id="PF01978"/>
    </source>
</evidence>
<feature type="domain" description="Transcription regulator TrmB N-terminal" evidence="1">
    <location>
        <begin position="11"/>
        <end position="76"/>
    </location>
</feature>
<gene>
    <name evidence="2" type="ORF">A2846_04655</name>
</gene>
<dbReference type="EMBL" id="MFEN01000021">
    <property type="protein sequence ID" value="OGE84248.1"/>
    <property type="molecule type" value="Genomic_DNA"/>
</dbReference>
<dbReference type="Gene3D" id="1.10.10.10">
    <property type="entry name" value="Winged helix-like DNA-binding domain superfamily/Winged helix DNA-binding domain"/>
    <property type="match status" value="1"/>
</dbReference>
<comment type="caution">
    <text evidence="2">The sequence shown here is derived from an EMBL/GenBank/DDBJ whole genome shotgun (WGS) entry which is preliminary data.</text>
</comment>
<dbReference type="AlphaFoldDB" id="A0A1F5P2X1"/>
<proteinExistence type="predicted"/>
<name>A0A1F5P2X1_9BACT</name>
<dbReference type="PANTHER" id="PTHR34293:SF1">
    <property type="entry name" value="HTH-TYPE TRANSCRIPTIONAL REGULATOR TRMBL2"/>
    <property type="match status" value="1"/>
</dbReference>
<dbReference type="InterPro" id="IPR036390">
    <property type="entry name" value="WH_DNA-bd_sf"/>
</dbReference>
<protein>
    <recommendedName>
        <fullName evidence="1">Transcription regulator TrmB N-terminal domain-containing protein</fullName>
    </recommendedName>
</protein>